<keyword evidence="2 4" id="KW-0472">Membrane</keyword>
<evidence type="ECO:0000256" key="1">
    <source>
        <dbReference type="ARBA" id="ARBA00004442"/>
    </source>
</evidence>
<dbReference type="InterPro" id="IPR006665">
    <property type="entry name" value="OmpA-like"/>
</dbReference>
<reference evidence="9" key="1">
    <citation type="journal article" date="2019" name="Int. J. Syst. Evol. Microbiol.">
        <title>The Global Catalogue of Microorganisms (GCM) 10K type strain sequencing project: providing services to taxonomists for standard genome sequencing and annotation.</title>
        <authorList>
            <consortium name="The Broad Institute Genomics Platform"/>
            <consortium name="The Broad Institute Genome Sequencing Center for Infectious Disease"/>
            <person name="Wu L."/>
            <person name="Ma J."/>
        </authorList>
    </citation>
    <scope>NUCLEOTIDE SEQUENCE [LARGE SCALE GENOMIC DNA]</scope>
    <source>
        <strain evidence="9">KCTC 42255</strain>
    </source>
</reference>
<dbReference type="PANTHER" id="PTHR30329:SF21">
    <property type="entry name" value="LIPOPROTEIN YIAD-RELATED"/>
    <property type="match status" value="1"/>
</dbReference>
<dbReference type="PRINTS" id="PR01021">
    <property type="entry name" value="OMPADOMAIN"/>
</dbReference>
<evidence type="ECO:0000256" key="6">
    <source>
        <dbReference type="SAM" id="SignalP"/>
    </source>
</evidence>
<dbReference type="InterPro" id="IPR006664">
    <property type="entry name" value="OMP_bac"/>
</dbReference>
<protein>
    <submittedName>
        <fullName evidence="8">OmpA family protein</fullName>
    </submittedName>
</protein>
<accession>A0ABW5SEP6</accession>
<dbReference type="InterPro" id="IPR050330">
    <property type="entry name" value="Bact_OuterMem_StrucFunc"/>
</dbReference>
<feature type="chain" id="PRO_5045655294" evidence="6">
    <location>
        <begin position="21"/>
        <end position="318"/>
    </location>
</feature>
<keyword evidence="9" id="KW-1185">Reference proteome</keyword>
<organism evidence="8 9">
    <name type="scientific">Mesonia sediminis</name>
    <dbReference type="NCBI Taxonomy" id="1703946"/>
    <lineage>
        <taxon>Bacteria</taxon>
        <taxon>Pseudomonadati</taxon>
        <taxon>Bacteroidota</taxon>
        <taxon>Flavobacteriia</taxon>
        <taxon>Flavobacteriales</taxon>
        <taxon>Flavobacteriaceae</taxon>
        <taxon>Mesonia</taxon>
    </lineage>
</organism>
<dbReference type="EMBL" id="JBHULZ010000026">
    <property type="protein sequence ID" value="MFD2697604.1"/>
    <property type="molecule type" value="Genomic_DNA"/>
</dbReference>
<sequence>MKNKKLLTLFPLLSFLCSTAQVPLDHIKFKQMYRLKNNTEIYVPLGNVAFADAIISFKEGEPKALKKYTNPKAALGEPDYKKYLDQSYVSIGCKGELIVAFTDNGFIDIDGPDLYFFEIGPSIEAFEIAISSDAKEWVTIGRVEGGASQIDIASAVEKEEEKKIYYYVKIKDLASFCSGPTAGADIDAVGTIGAVLKLNVKAHLLFDTDSHNLKSQALNKLNDFIDIIKKIPKAQIVIAGHTDSDASSRYNHNLGLNRAREVEKFLKFKLNPLGAYRFKSESYGEQKPVAPNDTPSNKQKNRRVEIIVLPHESFYKAP</sequence>
<keyword evidence="6" id="KW-0732">Signal</keyword>
<evidence type="ECO:0000313" key="8">
    <source>
        <dbReference type="EMBL" id="MFD2697604.1"/>
    </source>
</evidence>
<evidence type="ECO:0000256" key="5">
    <source>
        <dbReference type="SAM" id="MobiDB-lite"/>
    </source>
</evidence>
<keyword evidence="3" id="KW-0998">Cell outer membrane</keyword>
<dbReference type="Proteomes" id="UP001597357">
    <property type="component" value="Unassembled WGS sequence"/>
</dbReference>
<evidence type="ECO:0000313" key="9">
    <source>
        <dbReference type="Proteomes" id="UP001597357"/>
    </source>
</evidence>
<dbReference type="CDD" id="cd07185">
    <property type="entry name" value="OmpA_C-like"/>
    <property type="match status" value="1"/>
</dbReference>
<feature type="domain" description="OmpA-like" evidence="7">
    <location>
        <begin position="193"/>
        <end position="312"/>
    </location>
</feature>
<dbReference type="PANTHER" id="PTHR30329">
    <property type="entry name" value="STATOR ELEMENT OF FLAGELLAR MOTOR COMPLEX"/>
    <property type="match status" value="1"/>
</dbReference>
<comment type="subcellular location">
    <subcellularLocation>
        <location evidence="1">Cell outer membrane</location>
    </subcellularLocation>
</comment>
<name>A0ABW5SEP6_9FLAO</name>
<evidence type="ECO:0000256" key="3">
    <source>
        <dbReference type="ARBA" id="ARBA00023237"/>
    </source>
</evidence>
<dbReference type="Gene3D" id="3.30.1330.60">
    <property type="entry name" value="OmpA-like domain"/>
    <property type="match status" value="1"/>
</dbReference>
<dbReference type="RefSeq" id="WP_379045765.1">
    <property type="nucleotide sequence ID" value="NZ_JBHULZ010000026.1"/>
</dbReference>
<evidence type="ECO:0000256" key="2">
    <source>
        <dbReference type="ARBA" id="ARBA00023136"/>
    </source>
</evidence>
<dbReference type="PROSITE" id="PS51123">
    <property type="entry name" value="OMPA_2"/>
    <property type="match status" value="1"/>
</dbReference>
<dbReference type="SUPFAM" id="SSF103088">
    <property type="entry name" value="OmpA-like"/>
    <property type="match status" value="1"/>
</dbReference>
<evidence type="ECO:0000256" key="4">
    <source>
        <dbReference type="PROSITE-ProRule" id="PRU00473"/>
    </source>
</evidence>
<feature type="signal peptide" evidence="6">
    <location>
        <begin position="1"/>
        <end position="20"/>
    </location>
</feature>
<evidence type="ECO:0000259" key="7">
    <source>
        <dbReference type="PROSITE" id="PS51123"/>
    </source>
</evidence>
<feature type="region of interest" description="Disordered" evidence="5">
    <location>
        <begin position="284"/>
        <end position="303"/>
    </location>
</feature>
<proteinExistence type="predicted"/>
<gene>
    <name evidence="8" type="ORF">ACFSQ0_06335</name>
</gene>
<dbReference type="InterPro" id="IPR036737">
    <property type="entry name" value="OmpA-like_sf"/>
</dbReference>
<comment type="caution">
    <text evidence="8">The sequence shown here is derived from an EMBL/GenBank/DDBJ whole genome shotgun (WGS) entry which is preliminary data.</text>
</comment>
<dbReference type="Pfam" id="PF00691">
    <property type="entry name" value="OmpA"/>
    <property type="match status" value="1"/>
</dbReference>